<proteinExistence type="predicted"/>
<organism evidence="3 4">
    <name type="scientific">Phytophthora aleatoria</name>
    <dbReference type="NCBI Taxonomy" id="2496075"/>
    <lineage>
        <taxon>Eukaryota</taxon>
        <taxon>Sar</taxon>
        <taxon>Stramenopiles</taxon>
        <taxon>Oomycota</taxon>
        <taxon>Peronosporomycetes</taxon>
        <taxon>Peronosporales</taxon>
        <taxon>Peronosporaceae</taxon>
        <taxon>Phytophthora</taxon>
    </lineage>
</organism>
<dbReference type="PROSITE" id="PS51405">
    <property type="entry name" value="HEME_HALOPEROXIDASE"/>
    <property type="match status" value="2"/>
</dbReference>
<keyword evidence="1" id="KW-0732">Signal</keyword>
<dbReference type="PANTHER" id="PTHR33577">
    <property type="entry name" value="STERIGMATOCYSTIN BIOSYNTHESIS PEROXIDASE STCC-RELATED"/>
    <property type="match status" value="1"/>
</dbReference>
<feature type="chain" id="PRO_5035188961" description="Heme haloperoxidase family profile domain-containing protein" evidence="1">
    <location>
        <begin position="24"/>
        <end position="531"/>
    </location>
</feature>
<evidence type="ECO:0000259" key="2">
    <source>
        <dbReference type="PROSITE" id="PS51405"/>
    </source>
</evidence>
<dbReference type="EMBL" id="JAENGY010002360">
    <property type="protein sequence ID" value="KAG6944466.1"/>
    <property type="molecule type" value="Genomic_DNA"/>
</dbReference>
<reference evidence="3" key="1">
    <citation type="submission" date="2021-01" db="EMBL/GenBank/DDBJ databases">
        <title>Phytophthora aleatoria, a newly-described species from Pinus radiata is distinct from Phytophthora cactorum isolates based on comparative genomics.</title>
        <authorList>
            <person name="Mcdougal R."/>
            <person name="Panda P."/>
            <person name="Williams N."/>
            <person name="Studholme D.J."/>
        </authorList>
    </citation>
    <scope>NUCLEOTIDE SEQUENCE</scope>
    <source>
        <strain evidence="3">NZFS 4037</strain>
    </source>
</reference>
<feature type="domain" description="Heme haloperoxidase family profile" evidence="2">
    <location>
        <begin position="41"/>
        <end position="237"/>
    </location>
</feature>
<comment type="caution">
    <text evidence="3">The sequence shown here is derived from an EMBL/GenBank/DDBJ whole genome shotgun (WGS) entry which is preliminary data.</text>
</comment>
<gene>
    <name evidence="3" type="ORF">JG688_00017063</name>
</gene>
<dbReference type="Proteomes" id="UP000709295">
    <property type="component" value="Unassembled WGS sequence"/>
</dbReference>
<sequence length="531" mass="57632">MLRATFIGAIAVAAISDVAPVQAGGTLQSEGYRHTIEQLHVGEYYKPSAVEGSGVYNTTAPFHRSPCPALNALANQGYLPRNGQNIEKGVLKAAIMSLFNMANDTATTQHNAPEHDASLVHTDAYFGHDPMEVNITLADDVFSRADSNGRIDTTAIAHVRKDRATLCETTNPECTFGENEKKKAFLQAALLLKALGEGDFISIDHAKAFLVDERIPDDFVKSKEPVSVAERKLDSNSLLYCGPVSLCYMVIVYKRSFANLLRLPTDNFFINYSIMLRATFVAAIAFFAISDVTLVQAGGTQSEACRDSSEQLQVGEYYKPSATEGSGVPNTTATFRRSPCPALNALANHGYLPRNGQNIAKGDLKAVIMEVFNIANDTATVQVNPVPEVFSLDYLGRHVLPEHDASLVRTDVYFGHDPMEINTTLVEDFLARADASEKINTTAVAHTHRDSVTMCEAINPECTFGANEKQTAFLQAALLLTVLGQGDFISVDHARSFLVEEQIPSDFVKAAEAVSVATLTAKYVELVSQAP</sequence>
<dbReference type="GO" id="GO:0004601">
    <property type="term" value="F:peroxidase activity"/>
    <property type="evidence" value="ECO:0007669"/>
    <property type="project" value="InterPro"/>
</dbReference>
<evidence type="ECO:0000313" key="4">
    <source>
        <dbReference type="Proteomes" id="UP000709295"/>
    </source>
</evidence>
<evidence type="ECO:0000313" key="3">
    <source>
        <dbReference type="EMBL" id="KAG6944466.1"/>
    </source>
</evidence>
<dbReference type="Pfam" id="PF01328">
    <property type="entry name" value="Peroxidase_2"/>
    <property type="match status" value="2"/>
</dbReference>
<feature type="domain" description="Heme haloperoxidase family profile" evidence="2">
    <location>
        <begin position="323"/>
        <end position="528"/>
    </location>
</feature>
<feature type="signal peptide" evidence="1">
    <location>
        <begin position="1"/>
        <end position="23"/>
    </location>
</feature>
<dbReference type="InterPro" id="IPR000028">
    <property type="entry name" value="Chloroperoxidase"/>
</dbReference>
<evidence type="ECO:0000256" key="1">
    <source>
        <dbReference type="SAM" id="SignalP"/>
    </source>
</evidence>
<dbReference type="PANTHER" id="PTHR33577:SF9">
    <property type="entry name" value="PEROXIDASE STCC"/>
    <property type="match status" value="1"/>
</dbReference>
<name>A0A8J5IEJ4_9STRA</name>
<keyword evidence="4" id="KW-1185">Reference proteome</keyword>
<accession>A0A8J5IEJ4</accession>
<dbReference type="AlphaFoldDB" id="A0A8J5IEJ4"/>
<protein>
    <recommendedName>
        <fullName evidence="2">Heme haloperoxidase family profile domain-containing protein</fullName>
    </recommendedName>
</protein>